<protein>
    <recommendedName>
        <fullName evidence="3">FlgN protein</fullName>
    </recommendedName>
</protein>
<keyword evidence="2" id="KW-1185">Reference proteome</keyword>
<sequence length="167" mass="19123">MESNEAFTELGQIVDRLSKLSDALQDVISKQVEAVVSSNGDDIEQNVEDYTQLREVFKEQEHKLVGHLRMMLNNAGISNVEVRLENLKEVYPNKGDTISGWQMNLEQQMIRLRKKHDKLNSLLEFAVEKNMQLMRSIYSLHNNKNTRYSAGGRKEEISSGIALNKEA</sequence>
<organism evidence="1 2">
    <name type="scientific">Fodinibius salsisoli</name>
    <dbReference type="NCBI Taxonomy" id="2820877"/>
    <lineage>
        <taxon>Bacteria</taxon>
        <taxon>Pseudomonadati</taxon>
        <taxon>Balneolota</taxon>
        <taxon>Balneolia</taxon>
        <taxon>Balneolales</taxon>
        <taxon>Balneolaceae</taxon>
        <taxon>Fodinibius</taxon>
    </lineage>
</organism>
<dbReference type="EMBL" id="JAGGJA010000001">
    <property type="protein sequence ID" value="MCW9705352.1"/>
    <property type="molecule type" value="Genomic_DNA"/>
</dbReference>
<name>A0ABT3PHF6_9BACT</name>
<dbReference type="Proteomes" id="UP001207918">
    <property type="component" value="Unassembled WGS sequence"/>
</dbReference>
<evidence type="ECO:0000313" key="2">
    <source>
        <dbReference type="Proteomes" id="UP001207918"/>
    </source>
</evidence>
<dbReference type="SUPFAM" id="SSF140566">
    <property type="entry name" value="FlgN-like"/>
    <property type="match status" value="1"/>
</dbReference>
<comment type="caution">
    <text evidence="1">The sequence shown here is derived from an EMBL/GenBank/DDBJ whole genome shotgun (WGS) entry which is preliminary data.</text>
</comment>
<evidence type="ECO:0000313" key="1">
    <source>
        <dbReference type="EMBL" id="MCW9705352.1"/>
    </source>
</evidence>
<evidence type="ECO:0008006" key="3">
    <source>
        <dbReference type="Google" id="ProtNLM"/>
    </source>
</evidence>
<gene>
    <name evidence="1" type="ORF">J6I44_00735</name>
</gene>
<accession>A0ABT3PHF6</accession>
<reference evidence="1 2" key="1">
    <citation type="submission" date="2021-03" db="EMBL/GenBank/DDBJ databases">
        <title>Aliifodinibius sp. nov., a new bacterium isolated from saline soil.</title>
        <authorList>
            <person name="Galisteo C."/>
            <person name="De La Haba R."/>
            <person name="Sanchez-Porro C."/>
            <person name="Ventosa A."/>
        </authorList>
    </citation>
    <scope>NUCLEOTIDE SEQUENCE [LARGE SCALE GENOMIC DNA]</scope>
    <source>
        <strain evidence="1 2">1BSP15-2V2</strain>
    </source>
</reference>
<dbReference type="InterPro" id="IPR036679">
    <property type="entry name" value="FlgN-like_sf"/>
</dbReference>
<proteinExistence type="predicted"/>
<dbReference type="RefSeq" id="WP_265764014.1">
    <property type="nucleotide sequence ID" value="NZ_JAGGJA010000001.1"/>
</dbReference>